<comment type="caution">
    <text evidence="7">The sequence shown here is derived from an EMBL/GenBank/DDBJ whole genome shotgun (WGS) entry which is preliminary data.</text>
</comment>
<dbReference type="AlphaFoldDB" id="A0A5M6ISQ7"/>
<dbReference type="InterPro" id="IPR020846">
    <property type="entry name" value="MFS_dom"/>
</dbReference>
<protein>
    <submittedName>
        <fullName evidence="7">Aromatic acid/H+ symport family MFS transporter</fullName>
    </submittedName>
</protein>
<dbReference type="PANTHER" id="PTHR23508">
    <property type="entry name" value="CARBOXYLIC ACID TRANSPORTER PROTEIN HOMOLOG"/>
    <property type="match status" value="1"/>
</dbReference>
<dbReference type="PROSITE" id="PS00217">
    <property type="entry name" value="SUGAR_TRANSPORT_2"/>
    <property type="match status" value="1"/>
</dbReference>
<evidence type="ECO:0000256" key="4">
    <source>
        <dbReference type="ARBA" id="ARBA00023136"/>
    </source>
</evidence>
<dbReference type="InterPro" id="IPR005829">
    <property type="entry name" value="Sugar_transporter_CS"/>
</dbReference>
<comment type="subcellular location">
    <subcellularLocation>
        <location evidence="1">Membrane</location>
        <topology evidence="1">Multi-pass membrane protein</topology>
    </subcellularLocation>
</comment>
<keyword evidence="3 5" id="KW-1133">Transmembrane helix</keyword>
<keyword evidence="4 5" id="KW-0472">Membrane</keyword>
<reference evidence="7 8" key="1">
    <citation type="submission" date="2019-09" db="EMBL/GenBank/DDBJ databases">
        <title>Genome sequence of Rhodovastum atsumiense, a diverse member of the Acetobacteraceae family of non-sulfur purple photosynthetic bacteria.</title>
        <authorList>
            <person name="Meyer T."/>
            <person name="Kyndt J."/>
        </authorList>
    </citation>
    <scope>NUCLEOTIDE SEQUENCE [LARGE SCALE GENOMIC DNA]</scope>
    <source>
        <strain evidence="7 8">DSM 21279</strain>
    </source>
</reference>
<evidence type="ECO:0000313" key="7">
    <source>
        <dbReference type="EMBL" id="KAA5610598.1"/>
    </source>
</evidence>
<evidence type="ECO:0000256" key="3">
    <source>
        <dbReference type="ARBA" id="ARBA00022989"/>
    </source>
</evidence>
<dbReference type="GO" id="GO:0046943">
    <property type="term" value="F:carboxylic acid transmembrane transporter activity"/>
    <property type="evidence" value="ECO:0007669"/>
    <property type="project" value="TreeGrafter"/>
</dbReference>
<dbReference type="InterPro" id="IPR011701">
    <property type="entry name" value="MFS"/>
</dbReference>
<evidence type="ECO:0000256" key="2">
    <source>
        <dbReference type="ARBA" id="ARBA00022692"/>
    </source>
</evidence>
<feature type="transmembrane region" description="Helical" evidence="5">
    <location>
        <begin position="145"/>
        <end position="167"/>
    </location>
</feature>
<feature type="transmembrane region" description="Helical" evidence="5">
    <location>
        <begin position="324"/>
        <end position="345"/>
    </location>
</feature>
<name>A0A5M6ISQ7_9PROT</name>
<dbReference type="SUPFAM" id="SSF103473">
    <property type="entry name" value="MFS general substrate transporter"/>
    <property type="match status" value="1"/>
</dbReference>
<proteinExistence type="predicted"/>
<feature type="transmembrane region" description="Helical" evidence="5">
    <location>
        <begin position="289"/>
        <end position="312"/>
    </location>
</feature>
<gene>
    <name evidence="7" type="ORF">F1189_18405</name>
</gene>
<feature type="transmembrane region" description="Helical" evidence="5">
    <location>
        <begin position="21"/>
        <end position="48"/>
    </location>
</feature>
<feature type="domain" description="Major facilitator superfamily (MFS) profile" evidence="6">
    <location>
        <begin position="23"/>
        <end position="435"/>
    </location>
</feature>
<feature type="transmembrane region" description="Helical" evidence="5">
    <location>
        <begin position="113"/>
        <end position="133"/>
    </location>
</feature>
<evidence type="ECO:0000256" key="1">
    <source>
        <dbReference type="ARBA" id="ARBA00004141"/>
    </source>
</evidence>
<keyword evidence="8" id="KW-1185">Reference proteome</keyword>
<feature type="transmembrane region" description="Helical" evidence="5">
    <location>
        <begin position="60"/>
        <end position="81"/>
    </location>
</feature>
<sequence>MSGVVNVSDLINHRRIGRFQVVVATLCFLIVALDGFDTAAIGFLAPAIRAEWQLGPAELAPLFGVGLAGLMAGAFLFGPLADRIGRKMVLLISVMLFGFASLVSAYAPSLATLLVLRFITGLGLGGAMPNSVTLTSEYCPERHRLFLVTTMFCGFTIGSALGGLVSAHLVEEYGWRSVLLIGGVLPLLLLPLLAWKLPESARFLVIAQRGNKRITAVLRRIAPEMTFQDVRFVLNHAKPKGLPVEHLFKPDLVRGTLLLWLAFFGSLLIIYLLSSWLPTLVKSTGVSLSTASVVTSMFQVGGTLGAIVLGWLMDRFEASRVLALSYALAAVFIAAIGSLTASPWLVGVAVFGAGFCLSGGQVGANAFSASYYPTDCRATGVAWANGVGRFGSVLGSMGGGLLLAADLSLPTVFLLVGAPALVSALAMAMMGRRSETVVVTGEPA</sequence>
<feature type="transmembrane region" description="Helical" evidence="5">
    <location>
        <begin position="173"/>
        <end position="195"/>
    </location>
</feature>
<evidence type="ECO:0000313" key="8">
    <source>
        <dbReference type="Proteomes" id="UP000325255"/>
    </source>
</evidence>
<dbReference type="GO" id="GO:0005886">
    <property type="term" value="C:plasma membrane"/>
    <property type="evidence" value="ECO:0007669"/>
    <property type="project" value="TreeGrafter"/>
</dbReference>
<dbReference type="OrthoDB" id="9784658at2"/>
<dbReference type="PROSITE" id="PS50850">
    <property type="entry name" value="MFS"/>
    <property type="match status" value="1"/>
</dbReference>
<dbReference type="EMBL" id="VWPK01000030">
    <property type="protein sequence ID" value="KAA5610598.1"/>
    <property type="molecule type" value="Genomic_DNA"/>
</dbReference>
<feature type="transmembrane region" description="Helical" evidence="5">
    <location>
        <begin position="88"/>
        <end position="107"/>
    </location>
</feature>
<dbReference type="CDD" id="cd17365">
    <property type="entry name" value="MFS_PcaK_like"/>
    <property type="match status" value="1"/>
</dbReference>
<dbReference type="Pfam" id="PF07690">
    <property type="entry name" value="MFS_1"/>
    <property type="match status" value="1"/>
</dbReference>
<dbReference type="PANTHER" id="PTHR23508:SF10">
    <property type="entry name" value="CARBOXYLIC ACID TRANSPORTER PROTEIN HOMOLOG"/>
    <property type="match status" value="1"/>
</dbReference>
<organism evidence="7 8">
    <name type="scientific">Rhodovastum atsumiense</name>
    <dbReference type="NCBI Taxonomy" id="504468"/>
    <lineage>
        <taxon>Bacteria</taxon>
        <taxon>Pseudomonadati</taxon>
        <taxon>Pseudomonadota</taxon>
        <taxon>Alphaproteobacteria</taxon>
        <taxon>Acetobacterales</taxon>
        <taxon>Acetobacteraceae</taxon>
        <taxon>Rhodovastum</taxon>
    </lineage>
</organism>
<feature type="transmembrane region" description="Helical" evidence="5">
    <location>
        <begin position="407"/>
        <end position="428"/>
    </location>
</feature>
<accession>A0A5M6ISQ7</accession>
<dbReference type="InterPro" id="IPR036259">
    <property type="entry name" value="MFS_trans_sf"/>
</dbReference>
<dbReference type="RefSeq" id="WP_150042332.1">
    <property type="nucleotide sequence ID" value="NZ_OW485601.1"/>
</dbReference>
<evidence type="ECO:0000259" key="6">
    <source>
        <dbReference type="PROSITE" id="PS50850"/>
    </source>
</evidence>
<feature type="transmembrane region" description="Helical" evidence="5">
    <location>
        <begin position="257"/>
        <end position="277"/>
    </location>
</feature>
<dbReference type="Gene3D" id="1.20.1250.20">
    <property type="entry name" value="MFS general substrate transporter like domains"/>
    <property type="match status" value="1"/>
</dbReference>
<dbReference type="Proteomes" id="UP000325255">
    <property type="component" value="Unassembled WGS sequence"/>
</dbReference>
<evidence type="ECO:0000256" key="5">
    <source>
        <dbReference type="SAM" id="Phobius"/>
    </source>
</evidence>
<keyword evidence="2 5" id="KW-0812">Transmembrane</keyword>